<protein>
    <submittedName>
        <fullName evidence="2">MaoC/PaaZ C-terminal domain-containing protein</fullName>
    </submittedName>
</protein>
<sequence>MTANPTKIEPGAEFAAWQAAPITRTTLALYAGGSGDHNPLHVDIDFAREKAGMDDVIGHGMLTMALMGRYVTALVPGARLDHFSTRFVAMSRPGDAVRCTGRIETVEAREGGTAITVALAAERAPGEVLAAGQAVLFLSGDAAGTA</sequence>
<keyword evidence="3" id="KW-1185">Reference proteome</keyword>
<organism evidence="2 3">
    <name type="scientific">Sphingomonas canadensis</name>
    <dbReference type="NCBI Taxonomy" id="1219257"/>
    <lineage>
        <taxon>Bacteria</taxon>
        <taxon>Pseudomonadati</taxon>
        <taxon>Pseudomonadota</taxon>
        <taxon>Alphaproteobacteria</taxon>
        <taxon>Sphingomonadales</taxon>
        <taxon>Sphingomonadaceae</taxon>
        <taxon>Sphingomonas</taxon>
    </lineage>
</organism>
<dbReference type="Pfam" id="PF01575">
    <property type="entry name" value="MaoC_dehydratas"/>
    <property type="match status" value="1"/>
</dbReference>
<dbReference type="Proteomes" id="UP001596977">
    <property type="component" value="Unassembled WGS sequence"/>
</dbReference>
<name>A0ABW3H7D3_9SPHN</name>
<feature type="domain" description="MaoC-like" evidence="1">
    <location>
        <begin position="9"/>
        <end position="109"/>
    </location>
</feature>
<dbReference type="InterPro" id="IPR029069">
    <property type="entry name" value="HotDog_dom_sf"/>
</dbReference>
<gene>
    <name evidence="2" type="ORF">ACFQ1E_13730</name>
</gene>
<dbReference type="SUPFAM" id="SSF54637">
    <property type="entry name" value="Thioesterase/thiol ester dehydrase-isomerase"/>
    <property type="match status" value="1"/>
</dbReference>
<dbReference type="InterPro" id="IPR002539">
    <property type="entry name" value="MaoC-like_dom"/>
</dbReference>
<accession>A0ABW3H7D3</accession>
<dbReference type="Gene3D" id="3.10.129.10">
    <property type="entry name" value="Hotdog Thioesterase"/>
    <property type="match status" value="1"/>
</dbReference>
<dbReference type="EMBL" id="JBHTJG010000006">
    <property type="protein sequence ID" value="MFD0947405.1"/>
    <property type="molecule type" value="Genomic_DNA"/>
</dbReference>
<reference evidence="3" key="1">
    <citation type="journal article" date="2019" name="Int. J. Syst. Evol. Microbiol.">
        <title>The Global Catalogue of Microorganisms (GCM) 10K type strain sequencing project: providing services to taxonomists for standard genome sequencing and annotation.</title>
        <authorList>
            <consortium name="The Broad Institute Genomics Platform"/>
            <consortium name="The Broad Institute Genome Sequencing Center for Infectious Disease"/>
            <person name="Wu L."/>
            <person name="Ma J."/>
        </authorList>
    </citation>
    <scope>NUCLEOTIDE SEQUENCE [LARGE SCALE GENOMIC DNA]</scope>
    <source>
        <strain evidence="3">CCUG 62982</strain>
    </source>
</reference>
<dbReference type="PANTHER" id="PTHR43841:SF3">
    <property type="entry name" value="(3R)-HYDROXYACYL-ACP DEHYDRATASE SUBUNIT HADB"/>
    <property type="match status" value="1"/>
</dbReference>
<evidence type="ECO:0000259" key="1">
    <source>
        <dbReference type="Pfam" id="PF01575"/>
    </source>
</evidence>
<proteinExistence type="predicted"/>
<evidence type="ECO:0000313" key="3">
    <source>
        <dbReference type="Proteomes" id="UP001596977"/>
    </source>
</evidence>
<dbReference type="PANTHER" id="PTHR43841">
    <property type="entry name" value="3-HYDROXYACYL-THIOESTER DEHYDRATASE HTDX-RELATED"/>
    <property type="match status" value="1"/>
</dbReference>
<dbReference type="RefSeq" id="WP_264944803.1">
    <property type="nucleotide sequence ID" value="NZ_JAPDRA010000006.1"/>
</dbReference>
<evidence type="ECO:0000313" key="2">
    <source>
        <dbReference type="EMBL" id="MFD0947405.1"/>
    </source>
</evidence>
<comment type="caution">
    <text evidence="2">The sequence shown here is derived from an EMBL/GenBank/DDBJ whole genome shotgun (WGS) entry which is preliminary data.</text>
</comment>